<keyword evidence="3" id="KW-0946">Virion</keyword>
<protein>
    <submittedName>
        <fullName evidence="4">Capsid triplex subunit 1</fullName>
    </submittedName>
</protein>
<dbReference type="InterPro" id="IPR004999">
    <property type="entry name" value="Herpes_1"/>
</dbReference>
<organism evidence="4 5">
    <name type="scientific">Falconid herpesvirus 1</name>
    <dbReference type="NCBI Taxonomy" id="1510155"/>
    <lineage>
        <taxon>Viruses</taxon>
        <taxon>Duplodnaviria</taxon>
        <taxon>Heunggongvirae</taxon>
        <taxon>Peploviricota</taxon>
        <taxon>Herviviricetes</taxon>
        <taxon>Herpesvirales</taxon>
        <taxon>Orthoherpesviridae</taxon>
        <taxon>Alphaherpesvirinae</taxon>
        <taxon>Mardivirus</taxon>
        <taxon>Mardivirus columbidalpha1</taxon>
    </lineage>
</organism>
<dbReference type="GeneID" id="19738340"/>
<reference evidence="4 5" key="1">
    <citation type="journal article" date="2014" name="Virus Res.">
        <title>Molecular characterization of the complete genome of falconid herpesvirus strain S-18.</title>
        <authorList>
            <person name="Spatz S.J."/>
            <person name="Volkening J.D."/>
            <person name="Ross T.A."/>
        </authorList>
    </citation>
    <scope>NUCLEOTIDE SEQUENCE [LARGE SCALE GENOMIC DNA]</scope>
    <source>
        <strain evidence="4">S-18</strain>
    </source>
</reference>
<dbReference type="GO" id="GO:0019069">
    <property type="term" value="P:viral capsid assembly"/>
    <property type="evidence" value="ECO:0007669"/>
    <property type="project" value="InterPro"/>
</dbReference>
<evidence type="ECO:0000256" key="2">
    <source>
        <dbReference type="ARBA" id="ARBA00022562"/>
    </source>
</evidence>
<gene>
    <name evidence="4" type="ORF">FaHV1S18_052</name>
</gene>
<dbReference type="RefSeq" id="YP_009046536.1">
    <property type="nucleotide sequence ID" value="NC_024450.1"/>
</dbReference>
<dbReference type="KEGG" id="vg:19738340"/>
<proteinExistence type="inferred from homology"/>
<sequence length="473" mass="51756">MKVPVEADNGRRSAYAMVDPLRGVFRAVSDPIAAGMNRRFAMGYPTACPGRSGLAEGVSMLRTIGLPGPTTLHLGRNDANDDVRVTSALVNTLVPGRGGLLDLGDAAAGAEQTFLSRQVSLTDFCRPDVERLGSVILSIRHPLDVNSTAVYSTPAGRDHRALEAVWYELSEVASVAVNRLDHGGVRPSLVALSFLVAARSSEYSDRAGAEAIRTHIVSNYGSRQVGERLDRFSACLLTMIRNRVFPHRMFGVLGGLLSCVAQREIASITAVVRGPQEGVKTEMTDMPRSTVNVPACAFIDLDKDLKLLKDDSGAANVYLVFVYTQRLEREGMRAYVVYSRLNEHVIGEGLGHLLARLRASNAITGMQGANVPAPNPDSVFPMLRLYADRNAYRCPPARLLSPAATERLPVWTPDLRGRVSPDSCMYAAYCRLGHVNDLSRVHRRSDRYGSVDVPTVWIEGLVWAIGEWRECYY</sequence>
<dbReference type="GO" id="GO:0019028">
    <property type="term" value="C:viral capsid"/>
    <property type="evidence" value="ECO:0007669"/>
    <property type="project" value="UniProtKB-KW"/>
</dbReference>
<dbReference type="EMBL" id="KJ668231">
    <property type="protein sequence ID" value="AID52742.1"/>
    <property type="molecule type" value="Genomic_DNA"/>
</dbReference>
<dbReference type="Pfam" id="PF03327">
    <property type="entry name" value="Herpes_VP19C"/>
    <property type="match status" value="1"/>
</dbReference>
<keyword evidence="2" id="KW-1048">Host nucleus</keyword>
<dbReference type="HAMAP" id="MF_04018">
    <property type="entry name" value="HSV_TRX1"/>
    <property type="match status" value="1"/>
</dbReference>
<name>A0A068ER37_9ALPH</name>
<evidence type="ECO:0000313" key="4">
    <source>
        <dbReference type="EMBL" id="AID52742.1"/>
    </source>
</evidence>
<accession>A0A068ER37</accession>
<dbReference type="Proteomes" id="UP000146149">
    <property type="component" value="Segment"/>
</dbReference>
<keyword evidence="1" id="KW-0167">Capsid protein</keyword>
<dbReference type="GO" id="GO:0003677">
    <property type="term" value="F:DNA binding"/>
    <property type="evidence" value="ECO:0007669"/>
    <property type="project" value="InterPro"/>
</dbReference>
<dbReference type="OrthoDB" id="5868at10239"/>
<evidence type="ECO:0000313" key="5">
    <source>
        <dbReference type="Proteomes" id="UP000146149"/>
    </source>
</evidence>
<evidence type="ECO:0000256" key="3">
    <source>
        <dbReference type="ARBA" id="ARBA00022844"/>
    </source>
</evidence>
<evidence type="ECO:0000256" key="1">
    <source>
        <dbReference type="ARBA" id="ARBA00022561"/>
    </source>
</evidence>